<evidence type="ECO:0000256" key="1">
    <source>
        <dbReference type="ARBA" id="ARBA00004141"/>
    </source>
</evidence>
<evidence type="ECO:0000256" key="5">
    <source>
        <dbReference type="SAM" id="Phobius"/>
    </source>
</evidence>
<dbReference type="GO" id="GO:0016765">
    <property type="term" value="F:transferase activity, transferring alkyl or aryl (other than methyl) groups"/>
    <property type="evidence" value="ECO:0007669"/>
    <property type="project" value="InterPro"/>
</dbReference>
<dbReference type="eggNOG" id="COG0382">
    <property type="taxonomic scope" value="Bacteria"/>
</dbReference>
<sequence>MRAVALVRASHPEPAVVVTVVAAVLAASVGRDGAGVLAVAVAVLAGQLSVGWLNDFLDAERDRLAGRRDKPVVTHAVSRRALAPATVVAAVVCVPASLASGLAAGMVHLLAVASAWSYNLGVKSTPLSVLPYALSFGLLPTFVVLGLPGSPPPPWWLPAVGALLGAGAHFTNVLPDLAADAATGVRGLPHRIGAVGSRIAAAALLLTASVLLAVTTTAEPLVAVGLPAVAAAVLVTGFLRGRRDGSRAPFRAVLVVALLDLVLLLAAGHTIVA</sequence>
<feature type="transmembrane region" description="Helical" evidence="5">
    <location>
        <begin position="155"/>
        <end position="174"/>
    </location>
</feature>
<feature type="transmembrane region" description="Helical" evidence="5">
    <location>
        <begin position="195"/>
        <end position="215"/>
    </location>
</feature>
<dbReference type="InterPro" id="IPR000537">
    <property type="entry name" value="UbiA_prenyltransferase"/>
</dbReference>
<proteinExistence type="predicted"/>
<protein>
    <submittedName>
        <fullName evidence="6">4-hydroxybenzoate polyprenyltransferase-like prenyltransferase</fullName>
    </submittedName>
</protein>
<evidence type="ECO:0000313" key="6">
    <source>
        <dbReference type="EMBL" id="EIE98899.1"/>
    </source>
</evidence>
<feature type="transmembrane region" description="Helical" evidence="5">
    <location>
        <begin position="77"/>
        <end position="97"/>
    </location>
</feature>
<reference evidence="6 7" key="1">
    <citation type="submission" date="2011-09" db="EMBL/GenBank/DDBJ databases">
        <authorList>
            <consortium name="US DOE Joint Genome Institute (JGI-PGF)"/>
            <person name="Lucas S."/>
            <person name="Han J."/>
            <person name="Lapidus A."/>
            <person name="Cheng J.-F."/>
            <person name="Goodwin L."/>
            <person name="Pitluck S."/>
            <person name="Peters L."/>
            <person name="Land M.L."/>
            <person name="Hauser L."/>
            <person name="Brambilla E."/>
            <person name="Klenk H.-P."/>
            <person name="Woyke T.J."/>
        </authorList>
    </citation>
    <scope>NUCLEOTIDE SEQUENCE [LARGE SCALE GENOMIC DNA]</scope>
    <source>
        <strain evidence="6 7">K62</strain>
    </source>
</reference>
<dbReference type="GO" id="GO:0016020">
    <property type="term" value="C:membrane"/>
    <property type="evidence" value="ECO:0007669"/>
    <property type="project" value="UniProtKB-SubCell"/>
</dbReference>
<evidence type="ECO:0000256" key="3">
    <source>
        <dbReference type="ARBA" id="ARBA00022989"/>
    </source>
</evidence>
<evidence type="ECO:0000256" key="2">
    <source>
        <dbReference type="ARBA" id="ARBA00022692"/>
    </source>
</evidence>
<evidence type="ECO:0000256" key="4">
    <source>
        <dbReference type="ARBA" id="ARBA00023136"/>
    </source>
</evidence>
<accession>I1D1S5</accession>
<reference evidence="7" key="2">
    <citation type="submission" date="2012-01" db="EMBL/GenBank/DDBJ databases">
        <title>Noncontiguous Finished sequence of chromosome of Saccharomonospora glauca K62.</title>
        <authorList>
            <consortium name="US DOE Joint Genome Institute"/>
            <person name="Lucas S."/>
            <person name="Han J."/>
            <person name="Lapidus A."/>
            <person name="Cheng J.-F."/>
            <person name="Goodwin L."/>
            <person name="Pitluck S."/>
            <person name="Peters L."/>
            <person name="Mikhailova N."/>
            <person name="Held B."/>
            <person name="Detter J.C."/>
            <person name="Han C."/>
            <person name="Tapia R."/>
            <person name="Land M."/>
            <person name="Hauser L."/>
            <person name="Kyrpides N."/>
            <person name="Ivanova N."/>
            <person name="Pagani I."/>
            <person name="Brambilla E.-M."/>
            <person name="Klenk H.-P."/>
            <person name="Woyke T."/>
        </authorList>
    </citation>
    <scope>NUCLEOTIDE SEQUENCE [LARGE SCALE GENOMIC DNA]</scope>
    <source>
        <strain evidence="7">K62</strain>
    </source>
</reference>
<dbReference type="STRING" id="928724.SacglDRAFT_01993"/>
<keyword evidence="3 5" id="KW-1133">Transmembrane helix</keyword>
<dbReference type="Gene3D" id="1.10.357.140">
    <property type="entry name" value="UbiA prenyltransferase"/>
    <property type="match status" value="1"/>
</dbReference>
<dbReference type="InterPro" id="IPR044878">
    <property type="entry name" value="UbiA_sf"/>
</dbReference>
<dbReference type="EMBL" id="CM001484">
    <property type="protein sequence ID" value="EIE98899.1"/>
    <property type="molecule type" value="Genomic_DNA"/>
</dbReference>
<evidence type="ECO:0000313" key="7">
    <source>
        <dbReference type="Proteomes" id="UP000005087"/>
    </source>
</evidence>
<feature type="transmembrane region" description="Helical" evidence="5">
    <location>
        <begin position="103"/>
        <end position="122"/>
    </location>
</feature>
<comment type="subcellular location">
    <subcellularLocation>
        <location evidence="1">Membrane</location>
        <topology evidence="1">Multi-pass membrane protein</topology>
    </subcellularLocation>
</comment>
<dbReference type="HOGENOM" id="CLU_080174_0_0_11"/>
<dbReference type="AlphaFoldDB" id="I1D1S5"/>
<keyword evidence="6" id="KW-0808">Transferase</keyword>
<keyword evidence="4 5" id="KW-0472">Membrane</keyword>
<feature type="transmembrane region" description="Helical" evidence="5">
    <location>
        <begin position="12"/>
        <end position="30"/>
    </location>
</feature>
<feature type="transmembrane region" description="Helical" evidence="5">
    <location>
        <begin position="221"/>
        <end position="240"/>
    </location>
</feature>
<name>I1D1S5_9PSEU</name>
<gene>
    <name evidence="6" type="ORF">SacglDRAFT_01993</name>
</gene>
<dbReference type="Proteomes" id="UP000005087">
    <property type="component" value="Chromosome"/>
</dbReference>
<feature type="transmembrane region" description="Helical" evidence="5">
    <location>
        <begin position="36"/>
        <end position="57"/>
    </location>
</feature>
<dbReference type="Pfam" id="PF01040">
    <property type="entry name" value="UbiA"/>
    <property type="match status" value="1"/>
</dbReference>
<keyword evidence="7" id="KW-1185">Reference proteome</keyword>
<keyword evidence="2 5" id="KW-0812">Transmembrane</keyword>
<organism evidence="6 7">
    <name type="scientific">Saccharomonospora glauca K62</name>
    <dbReference type="NCBI Taxonomy" id="928724"/>
    <lineage>
        <taxon>Bacteria</taxon>
        <taxon>Bacillati</taxon>
        <taxon>Actinomycetota</taxon>
        <taxon>Actinomycetes</taxon>
        <taxon>Pseudonocardiales</taxon>
        <taxon>Pseudonocardiaceae</taxon>
        <taxon>Saccharomonospora</taxon>
    </lineage>
</organism>
<feature type="transmembrane region" description="Helical" evidence="5">
    <location>
        <begin position="129"/>
        <end position="149"/>
    </location>
</feature>
<feature type="transmembrane region" description="Helical" evidence="5">
    <location>
        <begin position="252"/>
        <end position="272"/>
    </location>
</feature>